<dbReference type="GO" id="GO:0005886">
    <property type="term" value="C:plasma membrane"/>
    <property type="evidence" value="ECO:0007669"/>
    <property type="project" value="TreeGrafter"/>
</dbReference>
<dbReference type="Pfam" id="PF03600">
    <property type="entry name" value="CitMHS"/>
    <property type="match status" value="1"/>
</dbReference>
<evidence type="ECO:0000256" key="7">
    <source>
        <dbReference type="SAM" id="Phobius"/>
    </source>
</evidence>
<feature type="domain" description="Citrate transporter-like" evidence="8">
    <location>
        <begin position="17"/>
        <end position="362"/>
    </location>
</feature>
<accession>A0A0L6Z9T0</accession>
<feature type="transmembrane region" description="Helical" evidence="7">
    <location>
        <begin position="183"/>
        <end position="203"/>
    </location>
</feature>
<dbReference type="PANTHER" id="PTHR43652">
    <property type="entry name" value="BASIC AMINO ACID ANTIPORTER YFCC-RELATED"/>
    <property type="match status" value="1"/>
</dbReference>
<evidence type="ECO:0000256" key="1">
    <source>
        <dbReference type="ARBA" id="ARBA00004141"/>
    </source>
</evidence>
<evidence type="ECO:0000256" key="6">
    <source>
        <dbReference type="ARBA" id="ARBA00023136"/>
    </source>
</evidence>
<feature type="transmembrane region" description="Helical" evidence="7">
    <location>
        <begin position="94"/>
        <end position="127"/>
    </location>
</feature>
<dbReference type="Proteomes" id="UP000037043">
    <property type="component" value="Unassembled WGS sequence"/>
</dbReference>
<evidence type="ECO:0000259" key="8">
    <source>
        <dbReference type="Pfam" id="PF03600"/>
    </source>
</evidence>
<feature type="transmembrane region" description="Helical" evidence="7">
    <location>
        <begin position="362"/>
        <end position="381"/>
    </location>
</feature>
<feature type="transmembrane region" description="Helical" evidence="7">
    <location>
        <begin position="51"/>
        <end position="70"/>
    </location>
</feature>
<gene>
    <name evidence="9" type="primary">sdcS</name>
    <name evidence="9" type="ORF">CLHOM_18100</name>
</gene>
<feature type="transmembrane region" description="Helical" evidence="7">
    <location>
        <begin position="401"/>
        <end position="424"/>
    </location>
</feature>
<feature type="transmembrane region" description="Helical" evidence="7">
    <location>
        <begin position="139"/>
        <end position="163"/>
    </location>
</feature>
<organism evidence="9 10">
    <name type="scientific">Clostridium homopropionicum DSM 5847</name>
    <dbReference type="NCBI Taxonomy" id="1121318"/>
    <lineage>
        <taxon>Bacteria</taxon>
        <taxon>Bacillati</taxon>
        <taxon>Bacillota</taxon>
        <taxon>Clostridia</taxon>
        <taxon>Eubacteriales</taxon>
        <taxon>Clostridiaceae</taxon>
        <taxon>Clostridium</taxon>
    </lineage>
</organism>
<evidence type="ECO:0000256" key="3">
    <source>
        <dbReference type="ARBA" id="ARBA00022692"/>
    </source>
</evidence>
<dbReference type="AlphaFoldDB" id="A0A0L6Z9T0"/>
<dbReference type="GO" id="GO:0055085">
    <property type="term" value="P:transmembrane transport"/>
    <property type="evidence" value="ECO:0007669"/>
    <property type="project" value="InterPro"/>
</dbReference>
<dbReference type="PATRIC" id="fig|1121318.3.peg.1826"/>
<proteinExistence type="predicted"/>
<protein>
    <submittedName>
        <fullName evidence="9">Sodium-dependent dicarboxylate transporter SdcS</fullName>
    </submittedName>
</protein>
<comment type="subcellular location">
    <subcellularLocation>
        <location evidence="1">Membrane</location>
        <topology evidence="1">Multi-pass membrane protein</topology>
    </subcellularLocation>
</comment>
<feature type="transmembrane region" description="Helical" evidence="7">
    <location>
        <begin position="234"/>
        <end position="253"/>
    </location>
</feature>
<dbReference type="InterPro" id="IPR051679">
    <property type="entry name" value="DASS-Related_Transporters"/>
</dbReference>
<dbReference type="InterPro" id="IPR004680">
    <property type="entry name" value="Cit_transptr-like_dom"/>
</dbReference>
<feature type="transmembrane region" description="Helical" evidence="7">
    <location>
        <begin position="323"/>
        <end position="350"/>
    </location>
</feature>
<keyword evidence="2" id="KW-0813">Transport</keyword>
<sequence>MAQSTLTIIIIFLSVISFALEKIPLSMTAMLAALAMGITGVIPIKDIYSSFGASATIFVAAMMIVGNALFENGVTSAMGEKIFKTKVAQNERVFIVIVTTFAFILSAICSNSAVVAMVIPLIGAIAIKSKGVITNKNTIMAAGMAAAAGGVCTLAGSTPQMIGQGIFQNAGIPAMGFFDLGKAGLPLCLIMIIYFATFGYSIMKKSLNFEDVSVIDVSSEENKSNNTEIPKYKTYLTTIITLGCVIGFVAGVWDITTVALLGATALIVTRCIGFKEALAGVDWNTIIILGASQAFAKGMVTSGAGEMIAEGCINFFGVDSNPIIILSALIVITVILTNFMSNAAIASMLIPIAINIATGINANPATFGIAVIIACQLALATPVGTPCVTQTLVGGYKYKHYVIVGLPITLIMTIAAIIIIPAVYGW</sequence>
<keyword evidence="4" id="KW-0677">Repeat</keyword>
<keyword evidence="5 7" id="KW-1133">Transmembrane helix</keyword>
<keyword evidence="6 7" id="KW-0472">Membrane</keyword>
<dbReference type="RefSeq" id="WP_052221353.1">
    <property type="nucleotide sequence ID" value="NZ_LHUR01000022.1"/>
</dbReference>
<evidence type="ECO:0000313" key="9">
    <source>
        <dbReference type="EMBL" id="KOA19721.1"/>
    </source>
</evidence>
<evidence type="ECO:0000256" key="5">
    <source>
        <dbReference type="ARBA" id="ARBA00022989"/>
    </source>
</evidence>
<name>A0A0L6Z9T0_9CLOT</name>
<dbReference type="PANTHER" id="PTHR43652:SF1">
    <property type="entry name" value="RESPONSE REGULATOR"/>
    <property type="match status" value="1"/>
</dbReference>
<reference evidence="10" key="1">
    <citation type="submission" date="2015-08" db="EMBL/GenBank/DDBJ databases">
        <title>Genome sequence of the strict anaerobe Clostridium homopropionicum LuHBu1 (DSM 5847T).</title>
        <authorList>
            <person name="Poehlein A."/>
            <person name="Beck M."/>
            <person name="Schiel-Bengelsdorf B."/>
            <person name="Bengelsdorf F.R."/>
            <person name="Daniel R."/>
            <person name="Duerre P."/>
        </authorList>
    </citation>
    <scope>NUCLEOTIDE SEQUENCE [LARGE SCALE GENOMIC DNA]</scope>
    <source>
        <strain evidence="10">DSM 5847</strain>
    </source>
</reference>
<dbReference type="EMBL" id="LHUR01000022">
    <property type="protein sequence ID" value="KOA19721.1"/>
    <property type="molecule type" value="Genomic_DNA"/>
</dbReference>
<keyword evidence="10" id="KW-1185">Reference proteome</keyword>
<evidence type="ECO:0000256" key="2">
    <source>
        <dbReference type="ARBA" id="ARBA00022448"/>
    </source>
</evidence>
<keyword evidence="3 7" id="KW-0812">Transmembrane</keyword>
<evidence type="ECO:0000256" key="4">
    <source>
        <dbReference type="ARBA" id="ARBA00022737"/>
    </source>
</evidence>
<evidence type="ECO:0000313" key="10">
    <source>
        <dbReference type="Proteomes" id="UP000037043"/>
    </source>
</evidence>
<dbReference type="STRING" id="36844.SAMN04488501_102184"/>
<comment type="caution">
    <text evidence="9">The sequence shown here is derived from an EMBL/GenBank/DDBJ whole genome shotgun (WGS) entry which is preliminary data.</text>
</comment>